<evidence type="ECO:0000313" key="9">
    <source>
        <dbReference type="Proteomes" id="UP001195483"/>
    </source>
</evidence>
<keyword evidence="2 5" id="KW-0812">Transmembrane</keyword>
<dbReference type="SUPFAM" id="SSF81321">
    <property type="entry name" value="Family A G protein-coupled receptor-like"/>
    <property type="match status" value="1"/>
</dbReference>
<dbReference type="GO" id="GO:0016020">
    <property type="term" value="C:membrane"/>
    <property type="evidence" value="ECO:0007669"/>
    <property type="project" value="UniProtKB-SubCell"/>
</dbReference>
<dbReference type="EMBL" id="JAEAOA010001088">
    <property type="protein sequence ID" value="KAK3576941.1"/>
    <property type="molecule type" value="Genomic_DNA"/>
</dbReference>
<accession>A0AAE0RNU3</accession>
<gene>
    <name evidence="8" type="ORF">CHS0354_017616</name>
</gene>
<name>A0AAE0RNU3_9BIVA</name>
<feature type="domain" description="G-protein coupled receptors family 1 profile" evidence="7">
    <location>
        <begin position="230"/>
        <end position="501"/>
    </location>
</feature>
<dbReference type="InterPro" id="IPR000276">
    <property type="entry name" value="GPCR_Rhodpsn"/>
</dbReference>
<sequence>MKTTTGSRLYVLCSIVLSALCQLGEAGFISQVFESSTTNYSSTHIINSMKSDGGMTFPSKQNVSVANYVRTTGILDHSIEEGNMVDYQRSTETSEVFATSHARVITSPTENDYTKKYLTTYVTKRISGYVTGQQGHSPKTEYIRQNSTDFNSNGGNNYISGLTTIITPFVRNESNSMEAETISISTVSENMTAKLTVQTDVPKKTYMETMIGRILSKYVNPVICGIGILCNIVNLIVLSDNKMSDSPYIYLTSLAITDMGVLIMVFIFDIVTRKCAGYAAVAFGTYAYYPIVNIFMTASVWVTCALTLERIVYIKKPFLARSVCTRKRAKCFISCIIIFDIIFNIPRFFFYRPLCLNVECSSSISEFRQFEGLNYISWTYFAAVYILPLTISIMSNLYMTRLVHVSSRKRQRLQPHLSSHDGGNHNQRDHTNRLTVTLISTVFVFIICTLPSAFAELEVSHALFGGNMTVSEYHRSDFYTILLDVSNSLALLNDALNFFLYCIVSDKFRNVLRSKIMYALCKK</sequence>
<evidence type="ECO:0000256" key="6">
    <source>
        <dbReference type="SAM" id="SignalP"/>
    </source>
</evidence>
<dbReference type="AlphaFoldDB" id="A0AAE0RNU3"/>
<comment type="caution">
    <text evidence="8">The sequence shown here is derived from an EMBL/GenBank/DDBJ whole genome shotgun (WGS) entry which is preliminary data.</text>
</comment>
<evidence type="ECO:0000259" key="7">
    <source>
        <dbReference type="PROSITE" id="PS50262"/>
    </source>
</evidence>
<dbReference type="InterPro" id="IPR017452">
    <property type="entry name" value="GPCR_Rhodpsn_7TM"/>
</dbReference>
<keyword evidence="9" id="KW-1185">Reference proteome</keyword>
<evidence type="ECO:0000256" key="3">
    <source>
        <dbReference type="ARBA" id="ARBA00022989"/>
    </source>
</evidence>
<feature type="transmembrane region" description="Helical" evidence="5">
    <location>
        <begin position="218"/>
        <end position="237"/>
    </location>
</feature>
<feature type="signal peptide" evidence="6">
    <location>
        <begin position="1"/>
        <end position="26"/>
    </location>
</feature>
<comment type="subcellular location">
    <subcellularLocation>
        <location evidence="1">Membrane</location>
    </subcellularLocation>
</comment>
<dbReference type="GO" id="GO:0004930">
    <property type="term" value="F:G protein-coupled receptor activity"/>
    <property type="evidence" value="ECO:0007669"/>
    <property type="project" value="InterPro"/>
</dbReference>
<evidence type="ECO:0000256" key="4">
    <source>
        <dbReference type="ARBA" id="ARBA00023136"/>
    </source>
</evidence>
<evidence type="ECO:0000256" key="2">
    <source>
        <dbReference type="ARBA" id="ARBA00022692"/>
    </source>
</evidence>
<dbReference type="Pfam" id="PF00001">
    <property type="entry name" value="7tm_1"/>
    <property type="match status" value="1"/>
</dbReference>
<feature type="transmembrane region" description="Helical" evidence="5">
    <location>
        <begin position="434"/>
        <end position="454"/>
    </location>
</feature>
<reference evidence="8" key="2">
    <citation type="journal article" date="2021" name="Genome Biol. Evol.">
        <title>Developing a high-quality reference genome for a parasitic bivalve with doubly uniparental inheritance (Bivalvia: Unionida).</title>
        <authorList>
            <person name="Smith C.H."/>
        </authorList>
    </citation>
    <scope>NUCLEOTIDE SEQUENCE</scope>
    <source>
        <strain evidence="8">CHS0354</strain>
        <tissue evidence="8">Mantle</tissue>
    </source>
</reference>
<keyword evidence="4 5" id="KW-0472">Membrane</keyword>
<dbReference type="PANTHER" id="PTHR46641">
    <property type="entry name" value="FMRFAMIDE RECEPTOR-RELATED"/>
    <property type="match status" value="1"/>
</dbReference>
<reference evidence="8" key="1">
    <citation type="journal article" date="2021" name="Genome Biol. Evol.">
        <title>A High-Quality Reference Genome for a Parasitic Bivalve with Doubly Uniparental Inheritance (Bivalvia: Unionida).</title>
        <authorList>
            <person name="Smith C.H."/>
        </authorList>
    </citation>
    <scope>NUCLEOTIDE SEQUENCE</scope>
    <source>
        <strain evidence="8">CHS0354</strain>
    </source>
</reference>
<dbReference type="Gene3D" id="1.20.1070.10">
    <property type="entry name" value="Rhodopsin 7-helix transmembrane proteins"/>
    <property type="match status" value="1"/>
</dbReference>
<dbReference type="PRINTS" id="PR00237">
    <property type="entry name" value="GPCRRHODOPSN"/>
</dbReference>
<dbReference type="InterPro" id="IPR052954">
    <property type="entry name" value="GPCR-Ligand_Int"/>
</dbReference>
<feature type="chain" id="PRO_5042003354" description="G-protein coupled receptors family 1 profile domain-containing protein" evidence="6">
    <location>
        <begin position="27"/>
        <end position="523"/>
    </location>
</feature>
<evidence type="ECO:0000256" key="5">
    <source>
        <dbReference type="SAM" id="Phobius"/>
    </source>
</evidence>
<dbReference type="PANTHER" id="PTHR46641:SF2">
    <property type="entry name" value="FMRFAMIDE RECEPTOR"/>
    <property type="match status" value="1"/>
</dbReference>
<evidence type="ECO:0000313" key="8">
    <source>
        <dbReference type="EMBL" id="KAK3576941.1"/>
    </source>
</evidence>
<protein>
    <recommendedName>
        <fullName evidence="7">G-protein coupled receptors family 1 profile domain-containing protein</fullName>
    </recommendedName>
</protein>
<dbReference type="Proteomes" id="UP001195483">
    <property type="component" value="Unassembled WGS sequence"/>
</dbReference>
<feature type="transmembrane region" description="Helical" evidence="5">
    <location>
        <begin position="329"/>
        <end position="349"/>
    </location>
</feature>
<organism evidence="8 9">
    <name type="scientific">Potamilus streckersoni</name>
    <dbReference type="NCBI Taxonomy" id="2493646"/>
    <lineage>
        <taxon>Eukaryota</taxon>
        <taxon>Metazoa</taxon>
        <taxon>Spiralia</taxon>
        <taxon>Lophotrochozoa</taxon>
        <taxon>Mollusca</taxon>
        <taxon>Bivalvia</taxon>
        <taxon>Autobranchia</taxon>
        <taxon>Heteroconchia</taxon>
        <taxon>Palaeoheterodonta</taxon>
        <taxon>Unionida</taxon>
        <taxon>Unionoidea</taxon>
        <taxon>Unionidae</taxon>
        <taxon>Ambleminae</taxon>
        <taxon>Lampsilini</taxon>
        <taxon>Potamilus</taxon>
    </lineage>
</organism>
<reference evidence="8" key="3">
    <citation type="submission" date="2023-05" db="EMBL/GenBank/DDBJ databases">
        <authorList>
            <person name="Smith C.H."/>
        </authorList>
    </citation>
    <scope>NUCLEOTIDE SEQUENCE</scope>
    <source>
        <strain evidence="8">CHS0354</strain>
        <tissue evidence="8">Mantle</tissue>
    </source>
</reference>
<keyword evidence="3 5" id="KW-1133">Transmembrane helix</keyword>
<dbReference type="CDD" id="cd14978">
    <property type="entry name" value="7tmA_FMRFamide_R-like"/>
    <property type="match status" value="1"/>
</dbReference>
<feature type="transmembrane region" description="Helical" evidence="5">
    <location>
        <begin position="478"/>
        <end position="504"/>
    </location>
</feature>
<dbReference type="PROSITE" id="PS50262">
    <property type="entry name" value="G_PROTEIN_RECEP_F1_2"/>
    <property type="match status" value="1"/>
</dbReference>
<feature type="transmembrane region" description="Helical" evidence="5">
    <location>
        <begin position="288"/>
        <end position="308"/>
    </location>
</feature>
<feature type="transmembrane region" description="Helical" evidence="5">
    <location>
        <begin position="375"/>
        <end position="399"/>
    </location>
</feature>
<keyword evidence="6" id="KW-0732">Signal</keyword>
<proteinExistence type="predicted"/>
<feature type="transmembrane region" description="Helical" evidence="5">
    <location>
        <begin position="249"/>
        <end position="268"/>
    </location>
</feature>
<evidence type="ECO:0000256" key="1">
    <source>
        <dbReference type="ARBA" id="ARBA00004370"/>
    </source>
</evidence>